<proteinExistence type="predicted"/>
<evidence type="ECO:0000256" key="1">
    <source>
        <dbReference type="SAM" id="MobiDB-lite"/>
    </source>
</evidence>
<dbReference type="EMBL" id="KV700122">
    <property type="protein sequence ID" value="OCF37716.1"/>
    <property type="molecule type" value="Genomic_DNA"/>
</dbReference>
<protein>
    <submittedName>
        <fullName evidence="2">Uncharacterized protein</fullName>
    </submittedName>
</protein>
<organism evidence="2 3">
    <name type="scientific">Kwoniella heveanensis BCC8398</name>
    <dbReference type="NCBI Taxonomy" id="1296120"/>
    <lineage>
        <taxon>Eukaryota</taxon>
        <taxon>Fungi</taxon>
        <taxon>Dikarya</taxon>
        <taxon>Basidiomycota</taxon>
        <taxon>Agaricomycotina</taxon>
        <taxon>Tremellomycetes</taxon>
        <taxon>Tremellales</taxon>
        <taxon>Cryptococcaceae</taxon>
        <taxon>Kwoniella</taxon>
    </lineage>
</organism>
<keyword evidence="3" id="KW-1185">Reference proteome</keyword>
<reference evidence="2 3" key="1">
    <citation type="submission" date="2013-07" db="EMBL/GenBank/DDBJ databases">
        <title>The Genome Sequence of Cryptococcus heveanensis BCC8398.</title>
        <authorList>
            <consortium name="The Broad Institute Genome Sequencing Platform"/>
            <person name="Cuomo C."/>
            <person name="Litvintseva A."/>
            <person name="Chen Y."/>
            <person name="Heitman J."/>
            <person name="Sun S."/>
            <person name="Springer D."/>
            <person name="Dromer F."/>
            <person name="Young S.K."/>
            <person name="Zeng Q."/>
            <person name="Gargeya S."/>
            <person name="Fitzgerald M."/>
            <person name="Abouelleil A."/>
            <person name="Alvarado L."/>
            <person name="Berlin A.M."/>
            <person name="Chapman S.B."/>
            <person name="Dewar J."/>
            <person name="Goldberg J."/>
            <person name="Griggs A."/>
            <person name="Gujja S."/>
            <person name="Hansen M."/>
            <person name="Howarth C."/>
            <person name="Imamovic A."/>
            <person name="Larimer J."/>
            <person name="McCowan C."/>
            <person name="Murphy C."/>
            <person name="Pearson M."/>
            <person name="Priest M."/>
            <person name="Roberts A."/>
            <person name="Saif S."/>
            <person name="Shea T."/>
            <person name="Sykes S."/>
            <person name="Wortman J."/>
            <person name="Nusbaum C."/>
            <person name="Birren B."/>
        </authorList>
    </citation>
    <scope>NUCLEOTIDE SEQUENCE [LARGE SCALE GENOMIC DNA]</scope>
    <source>
        <strain evidence="2 3">BCC8398</strain>
    </source>
</reference>
<accession>A0A1B9H367</accession>
<evidence type="ECO:0000313" key="2">
    <source>
        <dbReference type="EMBL" id="OCF37716.1"/>
    </source>
</evidence>
<gene>
    <name evidence="2" type="ORF">I316_00843</name>
</gene>
<sequence>MTDPTSSLADGSAELSTTDSDVFVCHPQYKRNPLGPQRHALWEYTPASIVDEMEQSPADPKLPSTDNLYMIHCDALATQISRAWLESKRLSEERLERLCMSPAGSSAFTELQDSDEIRHAVDDTVMDLYRKISIAMTEEGKTVDHFINSLRTLETKVVPGGALTVENRTRNVTEISENVVRKRPARHGETRTSLLDVYSRFIESIPLKPEDRQTNPTDIGSEDHRSIISVSQPPRGPWGFHTKVKLPTSEFPFSLRERVHLAEKTRIASTAERLAAEAVSMLKPTTDSETGLIVRRAGESARSQFWDVWNSTDWSQVRPTAQRVLNEAFTDLIKINVDLRVVDGIVGKGYMDNLSVIGIVDPLYIETISRSCSSDKQGFGCNAISSVLKSTDGYLPAGSRTGVYPSRKMDLNAKKYLIRPSQPFHSS</sequence>
<dbReference type="Proteomes" id="UP000092666">
    <property type="component" value="Unassembled WGS sequence"/>
</dbReference>
<name>A0A1B9H367_9TREE</name>
<feature type="region of interest" description="Disordered" evidence="1">
    <location>
        <begin position="207"/>
        <end position="232"/>
    </location>
</feature>
<dbReference type="AlphaFoldDB" id="A0A1B9H367"/>
<evidence type="ECO:0000313" key="3">
    <source>
        <dbReference type="Proteomes" id="UP000092666"/>
    </source>
</evidence>
<reference evidence="3" key="2">
    <citation type="submission" date="2013-12" db="EMBL/GenBank/DDBJ databases">
        <title>Evolution of pathogenesis and genome organization in the Tremellales.</title>
        <authorList>
            <person name="Cuomo C."/>
            <person name="Litvintseva A."/>
            <person name="Heitman J."/>
            <person name="Chen Y."/>
            <person name="Sun S."/>
            <person name="Springer D."/>
            <person name="Dromer F."/>
            <person name="Young S."/>
            <person name="Zeng Q."/>
            <person name="Chapman S."/>
            <person name="Gujja S."/>
            <person name="Saif S."/>
            <person name="Birren B."/>
        </authorList>
    </citation>
    <scope>NUCLEOTIDE SEQUENCE [LARGE SCALE GENOMIC DNA]</scope>
    <source>
        <strain evidence="3">BCC8398</strain>
    </source>
</reference>